<dbReference type="Proteomes" id="UP000028725">
    <property type="component" value="Unassembled WGS sequence"/>
</dbReference>
<proteinExistence type="predicted"/>
<dbReference type="AlphaFoldDB" id="A0A085VZA9"/>
<organism evidence="2 3">
    <name type="scientific">Hyalangium minutum</name>
    <dbReference type="NCBI Taxonomy" id="394096"/>
    <lineage>
        <taxon>Bacteria</taxon>
        <taxon>Pseudomonadati</taxon>
        <taxon>Myxococcota</taxon>
        <taxon>Myxococcia</taxon>
        <taxon>Myxococcales</taxon>
        <taxon>Cystobacterineae</taxon>
        <taxon>Archangiaceae</taxon>
        <taxon>Hyalangium</taxon>
    </lineage>
</organism>
<reference evidence="2 3" key="1">
    <citation type="submission" date="2014-04" db="EMBL/GenBank/DDBJ databases">
        <title>Genome assembly of Hyalangium minutum DSM 14724.</title>
        <authorList>
            <person name="Sharma G."/>
            <person name="Subramanian S."/>
        </authorList>
    </citation>
    <scope>NUCLEOTIDE SEQUENCE [LARGE SCALE GENOMIC DNA]</scope>
    <source>
        <strain evidence="2 3">DSM 14724</strain>
    </source>
</reference>
<dbReference type="EMBL" id="JMCB01000028">
    <property type="protein sequence ID" value="KFE60772.1"/>
    <property type="molecule type" value="Genomic_DNA"/>
</dbReference>
<evidence type="ECO:0000313" key="2">
    <source>
        <dbReference type="EMBL" id="KFE60772.1"/>
    </source>
</evidence>
<keyword evidence="1" id="KW-1133">Transmembrane helix</keyword>
<accession>A0A085VZA9</accession>
<evidence type="ECO:0000313" key="3">
    <source>
        <dbReference type="Proteomes" id="UP000028725"/>
    </source>
</evidence>
<dbReference type="STRING" id="394096.DB31_4685"/>
<dbReference type="OrthoDB" id="5508343at2"/>
<protein>
    <submittedName>
        <fullName evidence="2">Uncharacterized protein</fullName>
    </submittedName>
</protein>
<feature type="transmembrane region" description="Helical" evidence="1">
    <location>
        <begin position="218"/>
        <end position="236"/>
    </location>
</feature>
<comment type="caution">
    <text evidence="2">The sequence shown here is derived from an EMBL/GenBank/DDBJ whole genome shotgun (WGS) entry which is preliminary data.</text>
</comment>
<sequence>MRYLCDACERLAPPAAFRVELNVLVITCARCGQETRARPEEALVAAVAETNAESPAAVPAPRSNTAPALKVVALRPSEERVREAAALARSEDPFAVPPGFCPKCIAVRKEGAESCAACGLVYSNFDPNEQRPSEELRAAWLSVLERWDDRDAHDRLVSLALGRGELAAAGRLYRLRLAQAPDDLYAQRGRDEVVRVASASPVAFKAAPPPAGSNKAQVVAAVLLFITLLVLGFYLFRQFQMSFGGGD</sequence>
<name>A0A085VZA9_9BACT</name>
<gene>
    <name evidence="2" type="ORF">DB31_4685</name>
</gene>
<keyword evidence="3" id="KW-1185">Reference proteome</keyword>
<dbReference type="RefSeq" id="WP_044198752.1">
    <property type="nucleotide sequence ID" value="NZ_JMCB01000028.1"/>
</dbReference>
<keyword evidence="1" id="KW-0472">Membrane</keyword>
<evidence type="ECO:0000256" key="1">
    <source>
        <dbReference type="SAM" id="Phobius"/>
    </source>
</evidence>
<keyword evidence="1" id="KW-0812">Transmembrane</keyword>